<evidence type="ECO:0000256" key="2">
    <source>
        <dbReference type="ARBA" id="ARBA00023043"/>
    </source>
</evidence>
<comment type="caution">
    <text evidence="4">The sequence shown here is derived from an EMBL/GenBank/DDBJ whole genome shotgun (WGS) entry which is preliminary data.</text>
</comment>
<dbReference type="SMART" id="SM00248">
    <property type="entry name" value="ANK"/>
    <property type="match status" value="4"/>
</dbReference>
<dbReference type="PROSITE" id="PS50297">
    <property type="entry name" value="ANK_REP_REGION"/>
    <property type="match status" value="2"/>
</dbReference>
<evidence type="ECO:0000313" key="4">
    <source>
        <dbReference type="EMBL" id="KAF4314237.1"/>
    </source>
</evidence>
<evidence type="ECO:0000256" key="1">
    <source>
        <dbReference type="ARBA" id="ARBA00022737"/>
    </source>
</evidence>
<dbReference type="Gene3D" id="1.25.40.20">
    <property type="entry name" value="Ankyrin repeat-containing domain"/>
    <property type="match status" value="2"/>
</dbReference>
<dbReference type="OrthoDB" id="539213at2759"/>
<dbReference type="PANTHER" id="PTHR24166">
    <property type="entry name" value="ROLLING PEBBLES, ISOFORM B"/>
    <property type="match status" value="1"/>
</dbReference>
<keyword evidence="2 3" id="KW-0040">ANK repeat</keyword>
<gene>
    <name evidence="4" type="ORF">GTA08_BOTSDO00996</name>
</gene>
<dbReference type="AlphaFoldDB" id="A0A8H4J6Z3"/>
<sequence length="241" mass="26287">MEPKDLRKAIEQGQDNEVKTILDSNDTNFSEQELTNALYPAAREAKAQIVAQLLSHGARISEMAFLGACMSQAPAVFQQFINHGWDINSAKFGDPALRLVVSNFTCTKFLLEKGADPNLRGKKGATPLATAALEPSVEVLDLLLSYGAEMDPMALYNAISRRGRGGLPAMKFLIERGVDVNAPEKGKATPLHWAVRCGDKERVQLLLENGADKANNSFAGRTPADLAQEQGQMEIYDILSR</sequence>
<organism evidence="4 5">
    <name type="scientific">Botryosphaeria dothidea</name>
    <dbReference type="NCBI Taxonomy" id="55169"/>
    <lineage>
        <taxon>Eukaryota</taxon>
        <taxon>Fungi</taxon>
        <taxon>Dikarya</taxon>
        <taxon>Ascomycota</taxon>
        <taxon>Pezizomycotina</taxon>
        <taxon>Dothideomycetes</taxon>
        <taxon>Dothideomycetes incertae sedis</taxon>
        <taxon>Botryosphaeriales</taxon>
        <taxon>Botryosphaeriaceae</taxon>
        <taxon>Botryosphaeria</taxon>
    </lineage>
</organism>
<evidence type="ECO:0000313" key="5">
    <source>
        <dbReference type="Proteomes" id="UP000572817"/>
    </source>
</evidence>
<dbReference type="EMBL" id="WWBZ02000001">
    <property type="protein sequence ID" value="KAF4314237.1"/>
    <property type="molecule type" value="Genomic_DNA"/>
</dbReference>
<keyword evidence="5" id="KW-1185">Reference proteome</keyword>
<dbReference type="Pfam" id="PF12796">
    <property type="entry name" value="Ank_2"/>
    <property type="match status" value="2"/>
</dbReference>
<evidence type="ECO:0000256" key="3">
    <source>
        <dbReference type="PROSITE-ProRule" id="PRU00023"/>
    </source>
</evidence>
<dbReference type="PROSITE" id="PS50088">
    <property type="entry name" value="ANK_REPEAT"/>
    <property type="match status" value="2"/>
</dbReference>
<proteinExistence type="predicted"/>
<name>A0A8H4J6Z3_9PEZI</name>
<accession>A0A8H4J6Z3</accession>
<dbReference type="PANTHER" id="PTHR24166:SF48">
    <property type="entry name" value="PROTEIN VAPYRIN"/>
    <property type="match status" value="1"/>
</dbReference>
<protein>
    <recommendedName>
        <fullName evidence="6">Ankyrin repeat domain-containing protein</fullName>
    </recommendedName>
</protein>
<dbReference type="Proteomes" id="UP000572817">
    <property type="component" value="Unassembled WGS sequence"/>
</dbReference>
<dbReference type="InterPro" id="IPR050889">
    <property type="entry name" value="Dendritic_Spine_Reg/Scaffold"/>
</dbReference>
<feature type="repeat" description="ANK" evidence="3">
    <location>
        <begin position="186"/>
        <end position="212"/>
    </location>
</feature>
<keyword evidence="1" id="KW-0677">Repeat</keyword>
<dbReference type="InterPro" id="IPR036770">
    <property type="entry name" value="Ankyrin_rpt-contain_sf"/>
</dbReference>
<evidence type="ECO:0008006" key="6">
    <source>
        <dbReference type="Google" id="ProtNLM"/>
    </source>
</evidence>
<feature type="repeat" description="ANK" evidence="3">
    <location>
        <begin position="123"/>
        <end position="151"/>
    </location>
</feature>
<dbReference type="InterPro" id="IPR002110">
    <property type="entry name" value="Ankyrin_rpt"/>
</dbReference>
<reference evidence="4" key="1">
    <citation type="submission" date="2020-04" db="EMBL/GenBank/DDBJ databases">
        <title>Genome Assembly and Annotation of Botryosphaeria dothidea sdau 11-99, a Latent Pathogen of Apple Fruit Ring Rot in China.</title>
        <authorList>
            <person name="Yu C."/>
            <person name="Diao Y."/>
            <person name="Lu Q."/>
            <person name="Zhao J."/>
            <person name="Cui S."/>
            <person name="Peng C."/>
            <person name="He B."/>
            <person name="Liu H."/>
        </authorList>
    </citation>
    <scope>NUCLEOTIDE SEQUENCE [LARGE SCALE GENOMIC DNA]</scope>
    <source>
        <strain evidence="4">Sdau11-99</strain>
    </source>
</reference>
<dbReference type="SUPFAM" id="SSF48403">
    <property type="entry name" value="Ankyrin repeat"/>
    <property type="match status" value="1"/>
</dbReference>